<keyword evidence="1" id="KW-0677">Repeat</keyword>
<gene>
    <name evidence="4" type="ORF">ARMGADRAFT_610783</name>
</gene>
<evidence type="ECO:0000256" key="1">
    <source>
        <dbReference type="ARBA" id="ARBA00022737"/>
    </source>
</evidence>
<evidence type="ECO:0000256" key="2">
    <source>
        <dbReference type="SAM" id="MobiDB-lite"/>
    </source>
</evidence>
<organism evidence="4 5">
    <name type="scientific">Armillaria gallica</name>
    <name type="common">Bulbous honey fungus</name>
    <name type="synonym">Armillaria bulbosa</name>
    <dbReference type="NCBI Taxonomy" id="47427"/>
    <lineage>
        <taxon>Eukaryota</taxon>
        <taxon>Fungi</taxon>
        <taxon>Dikarya</taxon>
        <taxon>Basidiomycota</taxon>
        <taxon>Agaricomycotina</taxon>
        <taxon>Agaricomycetes</taxon>
        <taxon>Agaricomycetidae</taxon>
        <taxon>Agaricales</taxon>
        <taxon>Marasmiineae</taxon>
        <taxon>Physalacriaceae</taxon>
        <taxon>Armillaria</taxon>
    </lineage>
</organism>
<dbReference type="Gene3D" id="3.40.50.300">
    <property type="entry name" value="P-loop containing nucleotide triphosphate hydrolases"/>
    <property type="match status" value="1"/>
</dbReference>
<name>A0A2H3D5I7_ARMGA</name>
<dbReference type="InterPro" id="IPR027417">
    <property type="entry name" value="P-loop_NTPase"/>
</dbReference>
<evidence type="ECO:0000313" key="5">
    <source>
        <dbReference type="Proteomes" id="UP000217790"/>
    </source>
</evidence>
<dbReference type="Proteomes" id="UP000217790">
    <property type="component" value="Unassembled WGS sequence"/>
</dbReference>
<dbReference type="PROSITE" id="PS50837">
    <property type="entry name" value="NACHT"/>
    <property type="match status" value="1"/>
</dbReference>
<reference evidence="5" key="1">
    <citation type="journal article" date="2017" name="Nat. Ecol. Evol.">
        <title>Genome expansion and lineage-specific genetic innovations in the forest pathogenic fungi Armillaria.</title>
        <authorList>
            <person name="Sipos G."/>
            <person name="Prasanna A.N."/>
            <person name="Walter M.C."/>
            <person name="O'Connor E."/>
            <person name="Balint B."/>
            <person name="Krizsan K."/>
            <person name="Kiss B."/>
            <person name="Hess J."/>
            <person name="Varga T."/>
            <person name="Slot J."/>
            <person name="Riley R."/>
            <person name="Boka B."/>
            <person name="Rigling D."/>
            <person name="Barry K."/>
            <person name="Lee J."/>
            <person name="Mihaltcheva S."/>
            <person name="LaButti K."/>
            <person name="Lipzen A."/>
            <person name="Waldron R."/>
            <person name="Moloney N.M."/>
            <person name="Sperisen C."/>
            <person name="Kredics L."/>
            <person name="Vagvoelgyi C."/>
            <person name="Patrignani A."/>
            <person name="Fitzpatrick D."/>
            <person name="Nagy I."/>
            <person name="Doyle S."/>
            <person name="Anderson J.B."/>
            <person name="Grigoriev I.V."/>
            <person name="Gueldener U."/>
            <person name="Muensterkoetter M."/>
            <person name="Nagy L.G."/>
        </authorList>
    </citation>
    <scope>NUCLEOTIDE SEQUENCE [LARGE SCALE GENOMIC DNA]</scope>
    <source>
        <strain evidence="5">Ar21-2</strain>
    </source>
</reference>
<dbReference type="STRING" id="47427.A0A2H3D5I7"/>
<dbReference type="PANTHER" id="PTHR10039:SF17">
    <property type="entry name" value="FUNGAL STAND N-TERMINAL GOODBYE DOMAIN-CONTAINING PROTEIN-RELATED"/>
    <property type="match status" value="1"/>
</dbReference>
<dbReference type="SUPFAM" id="SSF52540">
    <property type="entry name" value="P-loop containing nucleoside triphosphate hydrolases"/>
    <property type="match status" value="1"/>
</dbReference>
<protein>
    <recommendedName>
        <fullName evidence="3">NACHT domain-containing protein</fullName>
    </recommendedName>
</protein>
<dbReference type="AlphaFoldDB" id="A0A2H3D5I7"/>
<dbReference type="Pfam" id="PF24883">
    <property type="entry name" value="NPHP3_N"/>
    <property type="match status" value="1"/>
</dbReference>
<keyword evidence="5" id="KW-1185">Reference proteome</keyword>
<feature type="domain" description="NACHT" evidence="3">
    <location>
        <begin position="336"/>
        <end position="468"/>
    </location>
</feature>
<accession>A0A2H3D5I7</accession>
<dbReference type="EMBL" id="KZ293699">
    <property type="protein sequence ID" value="PBK84337.1"/>
    <property type="molecule type" value="Genomic_DNA"/>
</dbReference>
<dbReference type="PANTHER" id="PTHR10039">
    <property type="entry name" value="AMELOGENIN"/>
    <property type="match status" value="1"/>
</dbReference>
<dbReference type="InterPro" id="IPR056884">
    <property type="entry name" value="NPHP3-like_N"/>
</dbReference>
<dbReference type="OrthoDB" id="163438at2759"/>
<sequence length="1109" mass="125138">MSRRGINESERFQVEVYCRRSKGEYQCLGFCGESIQDVLIGETDIIALSITSNSSCPNISLKIFREGASDYSAITQSSSEDLDMSAAPQSGPSNIVDPESQDTSGLSGLEPEEIPVRSVEDYCAAAGRVVEETVEPTEPPRWISTLIDGIDTVKGMIDAVKDLHPAAAIAWGIVSSCVNVLKQTTERDKTLLRLYKAMITAYKEASDDRLLWQRKQLEPIYKALFQTTNECGMLVMRYTNKNRVRRFFSLDVSQKAEEFIQGFSNLREQLDSGVAKDVLVVTLGVRARVDILGMRMSLWQDLKPAKELGPKSTCMPSTRLETINALSAWIMECNDNVLWCSGLAGTGKSSVVGTLYDLLSFHMSNCKLITSIAYSLGMFDQRIGNAIANALTAYRAALKMPASKSRTQFRLLLQEPLETLRELRDEGPLVIIIDGLDESDVSEDLLEVLAEGFGPTLPFMRLIVSSRPEEKISRVFKKRQRGLHHYPLDTSTDEVKNDIRYFIQQRFASIEDKSVWGIYNEQDVVTRLAERASGLFIWAATVCSFLCAFPGLQRLEALLETTIPADAMEALTILYQTALETIVSEVSGRKEDIRRCIRAVLGTLIVRKDNMSVSMLPELVLQAGDPSAQCIIDKLGSVVQERDGSLELIHKSFDDFLRDHGRCGDGWFIDVEEHEKELARRCVLSLTMFLEKWMPRYDHLERDQAQNGLWVPFCFREEVQTPHHVVLSEGEGYAVEVFRHHLDMVIELGIDSYRSLFGCYFLLWVEILDAFTGYYGDVDVLNSIDYVFLKIIPLVNAEVTDQSLRTYVYHAFSFFKRFYASRASVHDGILLSPSNNFICRDREGCGIDASFDKERLLAVIFWGADKHQSLSVFQSSRYIRSESTTSTARHSVDSPVLFNVDTGKIVEPTSASILCFPDLQLPSHVNISYEQMDASVQIIRLVELTHKFEFSCLNGIQYKVIKRHDSVDDDQGDWTRGLFISIVNTQTSHCDNYLFLGWSKDSCNILQYAQGFFIVDRELGSTFKVEPGTTAGTKKWIILDDCENMHGFTVMEDGSRLLGWTVATEMVSLREWETSTGTLHSDHIHGFPGFKADAKWIYAVKRDNGRHHR</sequence>
<dbReference type="InParanoid" id="A0A2H3D5I7"/>
<dbReference type="InterPro" id="IPR007111">
    <property type="entry name" value="NACHT_NTPase"/>
</dbReference>
<feature type="region of interest" description="Disordered" evidence="2">
    <location>
        <begin position="75"/>
        <end position="109"/>
    </location>
</feature>
<evidence type="ECO:0000259" key="3">
    <source>
        <dbReference type="PROSITE" id="PS50837"/>
    </source>
</evidence>
<proteinExistence type="predicted"/>
<evidence type="ECO:0000313" key="4">
    <source>
        <dbReference type="EMBL" id="PBK84337.1"/>
    </source>
</evidence>